<organism evidence="1 2">
    <name type="scientific">Takifugu rubripes</name>
    <name type="common">Japanese pufferfish</name>
    <name type="synonym">Fugu rubripes</name>
    <dbReference type="NCBI Taxonomy" id="31033"/>
    <lineage>
        <taxon>Eukaryota</taxon>
        <taxon>Metazoa</taxon>
        <taxon>Chordata</taxon>
        <taxon>Craniata</taxon>
        <taxon>Vertebrata</taxon>
        <taxon>Euteleostomi</taxon>
        <taxon>Actinopterygii</taxon>
        <taxon>Neopterygii</taxon>
        <taxon>Teleostei</taxon>
        <taxon>Neoteleostei</taxon>
        <taxon>Acanthomorphata</taxon>
        <taxon>Eupercaria</taxon>
        <taxon>Tetraodontiformes</taxon>
        <taxon>Tetradontoidea</taxon>
        <taxon>Tetraodontidae</taxon>
        <taxon>Takifugu</taxon>
    </lineage>
</organism>
<evidence type="ECO:0000313" key="1">
    <source>
        <dbReference type="Ensembl" id="ENSTRUP00000061414.1"/>
    </source>
</evidence>
<keyword evidence="2" id="KW-1185">Reference proteome</keyword>
<dbReference type="Ensembl" id="ENSTRUT00000059110.1">
    <property type="protein sequence ID" value="ENSTRUP00000061414.1"/>
    <property type="gene ID" value="ENSTRUG00000027028.1"/>
</dbReference>
<sequence>MDVLTHKFRRDGGTKHEYEFQGSALHRVQNLTFNTVDDFLKLLLVSPNVCANISPLHRDNHTGACVPQRFIYRVDMGRNSQEDGSCPHQNGWNGVTYLHAGGWHLRWLVQTKHPHVLRPACFCDSRAQEKQTFEVFRVSNP</sequence>
<evidence type="ECO:0000313" key="2">
    <source>
        <dbReference type="Proteomes" id="UP000005226"/>
    </source>
</evidence>
<reference evidence="1 2" key="1">
    <citation type="journal article" date="2011" name="Genome Biol. Evol.">
        <title>Integration of the genetic map and genome assembly of fugu facilitates insights into distinct features of genome evolution in teleosts and mammals.</title>
        <authorList>
            <person name="Kai W."/>
            <person name="Kikuchi K."/>
            <person name="Tohari S."/>
            <person name="Chew A.K."/>
            <person name="Tay A."/>
            <person name="Fujiwara A."/>
            <person name="Hosoya S."/>
            <person name="Suetake H."/>
            <person name="Naruse K."/>
            <person name="Brenner S."/>
            <person name="Suzuki Y."/>
            <person name="Venkatesh B."/>
        </authorList>
    </citation>
    <scope>NUCLEOTIDE SEQUENCE [LARGE SCALE GENOMIC DNA]</scope>
</reference>
<reference evidence="1" key="3">
    <citation type="submission" date="2025-09" db="UniProtKB">
        <authorList>
            <consortium name="Ensembl"/>
        </authorList>
    </citation>
    <scope>IDENTIFICATION</scope>
</reference>
<dbReference type="AlphaFoldDB" id="A0A674MK67"/>
<dbReference type="Proteomes" id="UP000005226">
    <property type="component" value="Chromosome 8"/>
</dbReference>
<name>A0A674MK67_TAKRU</name>
<accession>A0A674MK67</accession>
<proteinExistence type="predicted"/>
<dbReference type="InParanoid" id="A0A674MK67"/>
<protein>
    <submittedName>
        <fullName evidence="1">Uncharacterized protein</fullName>
    </submittedName>
</protein>
<reference evidence="1" key="2">
    <citation type="submission" date="2025-08" db="UniProtKB">
        <authorList>
            <consortium name="Ensembl"/>
        </authorList>
    </citation>
    <scope>IDENTIFICATION</scope>
</reference>